<dbReference type="GO" id="GO:0061136">
    <property type="term" value="P:regulation of proteasomal protein catabolic process"/>
    <property type="evidence" value="ECO:0007669"/>
    <property type="project" value="InterPro"/>
</dbReference>
<evidence type="ECO:0000313" key="6">
    <source>
        <dbReference type="EMBL" id="QQB14695.1"/>
    </source>
</evidence>
<comment type="similarity">
    <text evidence="1">Belongs to the Bpa family.</text>
</comment>
<feature type="region of interest" description="Disordered" evidence="5">
    <location>
        <begin position="1"/>
        <end position="126"/>
    </location>
</feature>
<gene>
    <name evidence="6" type="ORF">I6H47_01525</name>
</gene>
<sequence length="255" mass="26241">MTADATPTASGAADPQRAQDGLQNVQPDEQGAQQNTGTEATGSSADRTGVPVSSDSEADQAGLARGETLTDAASHPDPATAAGTGDTRTADAASASASESDSEPEAEADAASEAAEEGDIASPGKVMRIGTMVKQLLEEVRSADLDEKGRQRLAEIHRRAIAELEDGLSAELVAELGRLDLPFDSTDEPPSTSELRIAQSQLVGWLEGLFHGIQTAIMAQQAMAKQETPPPGGLVPQGGPAAEGADDKRRTGNYL</sequence>
<feature type="compositionally biased region" description="Acidic residues" evidence="5">
    <location>
        <begin position="100"/>
        <end position="119"/>
    </location>
</feature>
<evidence type="ECO:0000256" key="5">
    <source>
        <dbReference type="SAM" id="MobiDB-lite"/>
    </source>
</evidence>
<dbReference type="RefSeq" id="WP_198499750.1">
    <property type="nucleotide sequence ID" value="NZ_CP065989.1"/>
</dbReference>
<protein>
    <recommendedName>
        <fullName evidence="3">Bacterial proteasome activator</fullName>
    </recommendedName>
</protein>
<dbReference type="Proteomes" id="UP000595374">
    <property type="component" value="Chromosome"/>
</dbReference>
<comment type="subunit">
    <text evidence="2">Forms a homooligomeric, either hexameric or heptameric, ring-like structure which stacks co-axially with the proteasomal alpha-rings.</text>
</comment>
<dbReference type="GO" id="GO:0000502">
    <property type="term" value="C:proteasome complex"/>
    <property type="evidence" value="ECO:0007669"/>
    <property type="project" value="UniProtKB-KW"/>
</dbReference>
<dbReference type="Pfam" id="PF10759">
    <property type="entry name" value="BPA"/>
    <property type="match status" value="1"/>
</dbReference>
<evidence type="ECO:0000256" key="1">
    <source>
        <dbReference type="ARBA" id="ARBA00006639"/>
    </source>
</evidence>
<keyword evidence="4" id="KW-0647">Proteasome</keyword>
<evidence type="ECO:0000256" key="4">
    <source>
        <dbReference type="ARBA" id="ARBA00022942"/>
    </source>
</evidence>
<dbReference type="InterPro" id="IPR019695">
    <property type="entry name" value="Proteasome_act"/>
</dbReference>
<dbReference type="AlphaFoldDB" id="A0A7T3ZZZ1"/>
<dbReference type="EMBL" id="CP065989">
    <property type="protein sequence ID" value="QQB14695.1"/>
    <property type="molecule type" value="Genomic_DNA"/>
</dbReference>
<accession>A0A7T3ZZZ1</accession>
<proteinExistence type="inferred from homology"/>
<organism evidence="6 7">
    <name type="scientific">Brevibacterium casei</name>
    <dbReference type="NCBI Taxonomy" id="33889"/>
    <lineage>
        <taxon>Bacteria</taxon>
        <taxon>Bacillati</taxon>
        <taxon>Actinomycetota</taxon>
        <taxon>Actinomycetes</taxon>
        <taxon>Micrococcales</taxon>
        <taxon>Brevibacteriaceae</taxon>
        <taxon>Brevibacterium</taxon>
    </lineage>
</organism>
<name>A0A7T3ZZZ1_9MICO</name>
<evidence type="ECO:0000256" key="2">
    <source>
        <dbReference type="ARBA" id="ARBA00011402"/>
    </source>
</evidence>
<feature type="region of interest" description="Disordered" evidence="5">
    <location>
        <begin position="222"/>
        <end position="255"/>
    </location>
</feature>
<feature type="compositionally biased region" description="Polar residues" evidence="5">
    <location>
        <begin position="21"/>
        <end position="55"/>
    </location>
</feature>
<feature type="compositionally biased region" description="Basic and acidic residues" evidence="5">
    <location>
        <begin position="245"/>
        <end position="255"/>
    </location>
</feature>
<evidence type="ECO:0000256" key="3">
    <source>
        <dbReference type="ARBA" id="ARBA00014831"/>
    </source>
</evidence>
<evidence type="ECO:0000313" key="7">
    <source>
        <dbReference type="Proteomes" id="UP000595374"/>
    </source>
</evidence>
<feature type="compositionally biased region" description="Low complexity" evidence="5">
    <location>
        <begin position="76"/>
        <end position="99"/>
    </location>
</feature>
<reference evidence="6 7" key="1">
    <citation type="submission" date="2020-12" db="EMBL/GenBank/DDBJ databases">
        <title>FDA dAtabase for Regulatory Grade micrObial Sequences (FDA-ARGOS): Supporting development and validation of Infectious Disease Dx tests.</title>
        <authorList>
            <person name="Sproer C."/>
            <person name="Gronow S."/>
            <person name="Severitt S."/>
            <person name="Schroder I."/>
            <person name="Tallon L."/>
            <person name="Sadzewicz L."/>
            <person name="Zhao X."/>
            <person name="Boylan J."/>
            <person name="Ott S."/>
            <person name="Bowen H."/>
            <person name="Vavikolanu K."/>
            <person name="Mehta A."/>
            <person name="Aluvathingal J."/>
            <person name="Nadendla S."/>
            <person name="Lowell S."/>
            <person name="Myers T."/>
            <person name="Yan Y."/>
            <person name="Sichtig H."/>
        </authorList>
    </citation>
    <scope>NUCLEOTIDE SEQUENCE [LARGE SCALE GENOMIC DNA]</scope>
    <source>
        <strain evidence="6 7">FDAARGOS_990</strain>
    </source>
</reference>